<sequence length="322" mass="36657">MLSNRPKQRRTEFQMPFEMPSAEDLVKERAQLSQESDKCRLLIENEELQKLRRLCNDSNTTETTLKKAQAPSFIVAPQPLLQRLLENPCLQGSNNKLLEVYLELITTKTDDVIIETTEEMLFDIEECVLTEYETWSMDDKNTVELLCWLFVVALWKNNGLPKVISLFLSILTMQQQNVIEAVSDALIFAANGDMTVLLAALDLTKGPQPQHKLFTKHLCNVTLNSIAPKPETEPTSICKRVLQAWGELNIEQQFWAIEAVARGIAATRYEDNWSISEETDLQKLVNVAMAPTSPNLKYSVLHVAMVVTAYKIQIFFDVYLTS</sequence>
<protein>
    <submittedName>
        <fullName evidence="1">Uncharacterized protein</fullName>
    </submittedName>
</protein>
<evidence type="ECO:0000313" key="2">
    <source>
        <dbReference type="Proteomes" id="UP001497472"/>
    </source>
</evidence>
<proteinExistence type="predicted"/>
<organism evidence="1 2">
    <name type="scientific">Leptosia nina</name>
    <dbReference type="NCBI Taxonomy" id="320188"/>
    <lineage>
        <taxon>Eukaryota</taxon>
        <taxon>Metazoa</taxon>
        <taxon>Ecdysozoa</taxon>
        <taxon>Arthropoda</taxon>
        <taxon>Hexapoda</taxon>
        <taxon>Insecta</taxon>
        <taxon>Pterygota</taxon>
        <taxon>Neoptera</taxon>
        <taxon>Endopterygota</taxon>
        <taxon>Lepidoptera</taxon>
        <taxon>Glossata</taxon>
        <taxon>Ditrysia</taxon>
        <taxon>Papilionoidea</taxon>
        <taxon>Pieridae</taxon>
        <taxon>Pierinae</taxon>
        <taxon>Leptosia</taxon>
    </lineage>
</organism>
<reference evidence="1 2" key="1">
    <citation type="submission" date="2023-11" db="EMBL/GenBank/DDBJ databases">
        <authorList>
            <person name="Okamura Y."/>
        </authorList>
    </citation>
    <scope>NUCLEOTIDE SEQUENCE [LARGE SCALE GENOMIC DNA]</scope>
</reference>
<gene>
    <name evidence="1" type="ORF">LNINA_LOCUS3540</name>
</gene>
<dbReference type="Proteomes" id="UP001497472">
    <property type="component" value="Unassembled WGS sequence"/>
</dbReference>
<comment type="caution">
    <text evidence="1">The sequence shown here is derived from an EMBL/GenBank/DDBJ whole genome shotgun (WGS) entry which is preliminary data.</text>
</comment>
<evidence type="ECO:0000313" key="1">
    <source>
        <dbReference type="EMBL" id="CAK1543744.1"/>
    </source>
</evidence>
<keyword evidence="2" id="KW-1185">Reference proteome</keyword>
<dbReference type="EMBL" id="CAVLEF010000005">
    <property type="protein sequence ID" value="CAK1543744.1"/>
    <property type="molecule type" value="Genomic_DNA"/>
</dbReference>
<accession>A0AAV1J2Y3</accession>
<dbReference type="AlphaFoldDB" id="A0AAV1J2Y3"/>
<name>A0AAV1J2Y3_9NEOP</name>